<evidence type="ECO:0000256" key="1">
    <source>
        <dbReference type="ARBA" id="ARBA00004141"/>
    </source>
</evidence>
<dbReference type="Proteomes" id="UP000184047">
    <property type="component" value="Unassembled WGS sequence"/>
</dbReference>
<keyword evidence="2 5" id="KW-0812">Transmembrane</keyword>
<dbReference type="EMBL" id="FQWT01000003">
    <property type="protein sequence ID" value="SHH22575.1"/>
    <property type="molecule type" value="Genomic_DNA"/>
</dbReference>
<name>A0A1M5R896_9FLAO</name>
<evidence type="ECO:0000256" key="5">
    <source>
        <dbReference type="SAM" id="Phobius"/>
    </source>
</evidence>
<evidence type="ECO:0000256" key="3">
    <source>
        <dbReference type="ARBA" id="ARBA00022989"/>
    </source>
</evidence>
<evidence type="ECO:0000313" key="6">
    <source>
        <dbReference type="EMBL" id="SHH22575.1"/>
    </source>
</evidence>
<reference evidence="7" key="1">
    <citation type="submission" date="2016-11" db="EMBL/GenBank/DDBJ databases">
        <authorList>
            <person name="Varghese N."/>
            <person name="Submissions S."/>
        </authorList>
    </citation>
    <scope>NUCLEOTIDE SEQUENCE [LARGE SCALE GENOMIC DNA]</scope>
    <source>
        <strain evidence="7">DSM 19055</strain>
    </source>
</reference>
<keyword evidence="3 5" id="KW-1133">Transmembrane helix</keyword>
<dbReference type="GO" id="GO:0016020">
    <property type="term" value="C:membrane"/>
    <property type="evidence" value="ECO:0007669"/>
    <property type="project" value="UniProtKB-SubCell"/>
</dbReference>
<dbReference type="Pfam" id="PF07681">
    <property type="entry name" value="DoxX"/>
    <property type="match status" value="1"/>
</dbReference>
<dbReference type="eggNOG" id="COG2259">
    <property type="taxonomic scope" value="Bacteria"/>
</dbReference>
<gene>
    <name evidence="6" type="ORF">SAMN05421866_2292</name>
</gene>
<evidence type="ECO:0000313" key="7">
    <source>
        <dbReference type="Proteomes" id="UP000184047"/>
    </source>
</evidence>
<evidence type="ECO:0000256" key="4">
    <source>
        <dbReference type="ARBA" id="ARBA00023136"/>
    </source>
</evidence>
<dbReference type="OrthoDB" id="4732370at2"/>
<dbReference type="InterPro" id="IPR032808">
    <property type="entry name" value="DoxX"/>
</dbReference>
<dbReference type="RefSeq" id="WP_073062898.1">
    <property type="nucleotide sequence ID" value="NZ_FQWT01000003.1"/>
</dbReference>
<feature type="transmembrane region" description="Helical" evidence="5">
    <location>
        <begin position="76"/>
        <end position="95"/>
    </location>
</feature>
<accession>A0A1M5R896</accession>
<dbReference type="AlphaFoldDB" id="A0A1M5R896"/>
<feature type="transmembrane region" description="Helical" evidence="5">
    <location>
        <begin position="48"/>
        <end position="69"/>
    </location>
</feature>
<sequence length="130" mass="14522">MNKNIAYALLRISMGVNLLGHGLARIPKLSVFAQGMEKGFEKSWLPQPFVHLFSTTLPFLEFIIGGLLIIGFKTRLANMAGAALIIMLLFGSSTVEDWEAMGIQMIYALFFYILISKIEDNCFALDRKTS</sequence>
<dbReference type="STRING" id="421058.SAMN05421866_2292"/>
<comment type="subcellular location">
    <subcellularLocation>
        <location evidence="1">Membrane</location>
        <topology evidence="1">Multi-pass membrane protein</topology>
    </subcellularLocation>
</comment>
<proteinExistence type="predicted"/>
<dbReference type="GO" id="GO:0030416">
    <property type="term" value="P:methylamine metabolic process"/>
    <property type="evidence" value="ECO:0007669"/>
    <property type="project" value="InterPro"/>
</dbReference>
<evidence type="ECO:0000256" key="2">
    <source>
        <dbReference type="ARBA" id="ARBA00022692"/>
    </source>
</evidence>
<keyword evidence="7" id="KW-1185">Reference proteome</keyword>
<organism evidence="6 7">
    <name type="scientific">Chryseobacterium oranimense</name>
    <dbReference type="NCBI Taxonomy" id="421058"/>
    <lineage>
        <taxon>Bacteria</taxon>
        <taxon>Pseudomonadati</taxon>
        <taxon>Bacteroidota</taxon>
        <taxon>Flavobacteriia</taxon>
        <taxon>Flavobacteriales</taxon>
        <taxon>Weeksellaceae</taxon>
        <taxon>Chryseobacterium group</taxon>
        <taxon>Chryseobacterium</taxon>
    </lineage>
</organism>
<keyword evidence="4 5" id="KW-0472">Membrane</keyword>
<feature type="transmembrane region" description="Helical" evidence="5">
    <location>
        <begin position="101"/>
        <end position="118"/>
    </location>
</feature>
<protein>
    <submittedName>
        <fullName evidence="6">Thiosulfate dehydrogenase [quinone] large subunit</fullName>
    </submittedName>
</protein>